<gene>
    <name evidence="2" type="ORF">M378DRAFT_15785</name>
</gene>
<sequence length="88" mass="9476">MATPNVPAPGPSTFLNRLAALTKDEPCHDAKEERDRPSASSTDAALSIATQHNEDLMIVEDMGPGPYKLSLPLDDPNFDHLEPHSGIV</sequence>
<dbReference type="InParanoid" id="A0A0C2WPE0"/>
<organism evidence="2 3">
    <name type="scientific">Amanita muscaria (strain Koide BX008)</name>
    <dbReference type="NCBI Taxonomy" id="946122"/>
    <lineage>
        <taxon>Eukaryota</taxon>
        <taxon>Fungi</taxon>
        <taxon>Dikarya</taxon>
        <taxon>Basidiomycota</taxon>
        <taxon>Agaricomycotina</taxon>
        <taxon>Agaricomycetes</taxon>
        <taxon>Agaricomycetidae</taxon>
        <taxon>Agaricales</taxon>
        <taxon>Pluteineae</taxon>
        <taxon>Amanitaceae</taxon>
        <taxon>Amanita</taxon>
    </lineage>
</organism>
<dbReference type="HOGENOM" id="CLU_2468562_0_0_1"/>
<keyword evidence="3" id="KW-1185">Reference proteome</keyword>
<evidence type="ECO:0000256" key="1">
    <source>
        <dbReference type="SAM" id="MobiDB-lite"/>
    </source>
</evidence>
<evidence type="ECO:0000313" key="2">
    <source>
        <dbReference type="EMBL" id="KIL58108.1"/>
    </source>
</evidence>
<feature type="region of interest" description="Disordered" evidence="1">
    <location>
        <begin position="23"/>
        <end position="44"/>
    </location>
</feature>
<protein>
    <submittedName>
        <fullName evidence="2">Uncharacterized protein</fullName>
    </submittedName>
</protein>
<dbReference type="Proteomes" id="UP000054549">
    <property type="component" value="Unassembled WGS sequence"/>
</dbReference>
<dbReference type="EMBL" id="KN818347">
    <property type="protein sequence ID" value="KIL58108.1"/>
    <property type="molecule type" value="Genomic_DNA"/>
</dbReference>
<dbReference type="AlphaFoldDB" id="A0A0C2WPE0"/>
<name>A0A0C2WPE0_AMAMK</name>
<proteinExistence type="predicted"/>
<reference evidence="2 3" key="1">
    <citation type="submission" date="2014-04" db="EMBL/GenBank/DDBJ databases">
        <title>Evolutionary Origins and Diversification of the Mycorrhizal Mutualists.</title>
        <authorList>
            <consortium name="DOE Joint Genome Institute"/>
            <consortium name="Mycorrhizal Genomics Consortium"/>
            <person name="Kohler A."/>
            <person name="Kuo A."/>
            <person name="Nagy L.G."/>
            <person name="Floudas D."/>
            <person name="Copeland A."/>
            <person name="Barry K.W."/>
            <person name="Cichocki N."/>
            <person name="Veneault-Fourrey C."/>
            <person name="LaButti K."/>
            <person name="Lindquist E.A."/>
            <person name="Lipzen A."/>
            <person name="Lundell T."/>
            <person name="Morin E."/>
            <person name="Murat C."/>
            <person name="Riley R."/>
            <person name="Ohm R."/>
            <person name="Sun H."/>
            <person name="Tunlid A."/>
            <person name="Henrissat B."/>
            <person name="Grigoriev I.V."/>
            <person name="Hibbett D.S."/>
            <person name="Martin F."/>
        </authorList>
    </citation>
    <scope>NUCLEOTIDE SEQUENCE [LARGE SCALE GENOMIC DNA]</scope>
    <source>
        <strain evidence="2 3">Koide BX008</strain>
    </source>
</reference>
<accession>A0A0C2WPE0</accession>
<feature type="compositionally biased region" description="Basic and acidic residues" evidence="1">
    <location>
        <begin position="23"/>
        <end position="37"/>
    </location>
</feature>
<evidence type="ECO:0000313" key="3">
    <source>
        <dbReference type="Proteomes" id="UP000054549"/>
    </source>
</evidence>